<comment type="similarity">
    <text evidence="1 9 10">Belongs to the DNA mismatch repair MutS family.</text>
</comment>
<dbReference type="PIRSF" id="PIRSF037677">
    <property type="entry name" value="DNA_mis_repair_Msh6"/>
    <property type="match status" value="1"/>
</dbReference>
<dbReference type="InterPro" id="IPR036187">
    <property type="entry name" value="DNA_mismatch_repair_MutS_sf"/>
</dbReference>
<keyword evidence="3 9" id="KW-0547">Nucleotide-binding</keyword>
<dbReference type="GO" id="GO:0140664">
    <property type="term" value="F:ATP-dependent DNA damage sensor activity"/>
    <property type="evidence" value="ECO:0007669"/>
    <property type="project" value="InterPro"/>
</dbReference>
<dbReference type="Gene3D" id="3.30.420.110">
    <property type="entry name" value="MutS, connector domain"/>
    <property type="match status" value="1"/>
</dbReference>
<dbReference type="Pfam" id="PF05188">
    <property type="entry name" value="MutS_II"/>
    <property type="match status" value="1"/>
</dbReference>
<dbReference type="AlphaFoldDB" id="A0A4P1KIK5"/>
<dbReference type="Pfam" id="PF01624">
    <property type="entry name" value="MutS_I"/>
    <property type="match status" value="1"/>
</dbReference>
<evidence type="ECO:0000256" key="11">
    <source>
        <dbReference type="SAM" id="MobiDB-lite"/>
    </source>
</evidence>
<comment type="function">
    <text evidence="8 9">This protein is involved in the repair of mismatches in DNA. It is possible that it carries out the mismatch recognition step. This protein has a weak ATPase activity.</text>
</comment>
<dbReference type="FunFam" id="3.40.1170.10:FF:000001">
    <property type="entry name" value="DNA mismatch repair protein MutS"/>
    <property type="match status" value="1"/>
</dbReference>
<dbReference type="Proteomes" id="UP000309952">
    <property type="component" value="Chromosome"/>
</dbReference>
<gene>
    <name evidence="9 13" type="primary">mutS</name>
    <name evidence="13" type="ORF">NCTC9239_03393</name>
</gene>
<dbReference type="NCBIfam" id="NF003810">
    <property type="entry name" value="PRK05399.1"/>
    <property type="match status" value="1"/>
</dbReference>
<dbReference type="NCBIfam" id="TIGR01070">
    <property type="entry name" value="mutS1"/>
    <property type="match status" value="1"/>
</dbReference>
<evidence type="ECO:0000256" key="10">
    <source>
        <dbReference type="RuleBase" id="RU003756"/>
    </source>
</evidence>
<dbReference type="SUPFAM" id="SSF55271">
    <property type="entry name" value="DNA repair protein MutS, domain I"/>
    <property type="match status" value="1"/>
</dbReference>
<evidence type="ECO:0000256" key="1">
    <source>
        <dbReference type="ARBA" id="ARBA00006271"/>
    </source>
</evidence>
<dbReference type="InterPro" id="IPR007860">
    <property type="entry name" value="DNA_mmatch_repair_MutS_con_dom"/>
</dbReference>
<evidence type="ECO:0000256" key="5">
    <source>
        <dbReference type="ARBA" id="ARBA00022840"/>
    </source>
</evidence>
<dbReference type="Pfam" id="PF05190">
    <property type="entry name" value="MutS_IV"/>
    <property type="match status" value="1"/>
</dbReference>
<dbReference type="HAMAP" id="MF_00096">
    <property type="entry name" value="MutS"/>
    <property type="match status" value="1"/>
</dbReference>
<evidence type="ECO:0000256" key="9">
    <source>
        <dbReference type="HAMAP-Rule" id="MF_00096"/>
    </source>
</evidence>
<evidence type="ECO:0000256" key="8">
    <source>
        <dbReference type="ARBA" id="ARBA00024647"/>
    </source>
</evidence>
<dbReference type="PANTHER" id="PTHR11361:SF34">
    <property type="entry name" value="DNA MISMATCH REPAIR PROTEIN MSH1, MITOCHONDRIAL"/>
    <property type="match status" value="1"/>
</dbReference>
<dbReference type="GO" id="GO:0006298">
    <property type="term" value="P:mismatch repair"/>
    <property type="evidence" value="ECO:0007669"/>
    <property type="project" value="UniProtKB-UniRule"/>
</dbReference>
<dbReference type="GO" id="GO:0005524">
    <property type="term" value="F:ATP binding"/>
    <property type="evidence" value="ECO:0007669"/>
    <property type="project" value="UniProtKB-UniRule"/>
</dbReference>
<keyword evidence="14" id="KW-1185">Reference proteome</keyword>
<accession>A0A4P1KIK5</accession>
<dbReference type="SUPFAM" id="SSF53150">
    <property type="entry name" value="DNA repair protein MutS, domain II"/>
    <property type="match status" value="1"/>
</dbReference>
<dbReference type="InterPro" id="IPR016151">
    <property type="entry name" value="DNA_mismatch_repair_MutS_N"/>
</dbReference>
<dbReference type="Gene3D" id="1.10.1420.10">
    <property type="match status" value="2"/>
</dbReference>
<dbReference type="SUPFAM" id="SSF52540">
    <property type="entry name" value="P-loop containing nucleoside triphosphate hydrolases"/>
    <property type="match status" value="1"/>
</dbReference>
<dbReference type="InterPro" id="IPR007861">
    <property type="entry name" value="DNA_mismatch_repair_MutS_clamp"/>
</dbReference>
<dbReference type="InterPro" id="IPR027417">
    <property type="entry name" value="P-loop_NTPase"/>
</dbReference>
<organism evidence="13 14">
    <name type="scientific">Brevundimonas vancanneytii</name>
    <dbReference type="NCBI Taxonomy" id="1325724"/>
    <lineage>
        <taxon>Bacteria</taxon>
        <taxon>Pseudomonadati</taxon>
        <taxon>Pseudomonadota</taxon>
        <taxon>Alphaproteobacteria</taxon>
        <taxon>Caulobacterales</taxon>
        <taxon>Caulobacteraceae</taxon>
        <taxon>Brevundimonas</taxon>
    </lineage>
</organism>
<sequence length="911" mass="96944">MLEAAAPIRHPASQMNAPLSHPPKTDLKPDAGTTPVMAQYLSVKAGQPEAMLFFRMGDFYELFFEDAQKAAAALGIALTKRGKHQGEDIPMAGVPVHAMDGYLARLIRQGFKVAVCEQLEDPAEAKKRGSKAVVHRDIVRVVTPGTLTEDTLLDARGANRLAAVAIRKGRAAVAVVELSAGVVDSVACDLSDLGAALAAFRPSEVLVPDRLFSDETMKGALDGSGGVVQAMPQALAEPVGAKDRVQRLYGVSALDGFGAFEEAEISALGLIAAYLETTQAGKIPALTPPRRSGESGFLAIDPATRLSLEIDRTQRGERDGSLLHAIDRTVTSGGARALAERISRPLRDPAAINAGLDAVEWLLERRDLRRDLRDALRASADVARATSRLALGRGGPRDLAAIRSGLKTAQGLSALFAATANDPLAGPPARVTACLDRLALEGDLSHLLAELTDGLMDEPPHLARDGGYVNPGHRPELDAARTLRDDSRKVIAELEAKAVADSGVAFKVRHNAVLGYFLETSAKAAELLLRAGPDSPFIHRQTLANQVRFTTVELSELDAKISQAGHRALAIEAETFEGWRREVARLAGPLQGVAEALAELDAHAALSEWAEEVGAVRPSVDDSLCFAVEAGRHPVVEAAVKAQGLPYTPNNCQLAGDGVGASRLSIVTGPNMAGKSTFLRQNALLVVLAQAGAFVPARSMKLGVVDRLFSRVGAGDDLARGRSTFMMEMVETAAILTQATGRSFVVLDEIGRGTATYDGLAIAWATAEALHETNRARTLFATHYHELAQLEERLDHVCNLSMKAREWNGELVFLHEAAPGAADRSYGVQVARLAGVPTAVVGRAREVLERLENEKAATARLDDLPLFAAAEPPPPPMKSMLDEAVAAIDPDDLTPREALEALYRLKGLAKT</sequence>
<evidence type="ECO:0000256" key="4">
    <source>
        <dbReference type="ARBA" id="ARBA00022763"/>
    </source>
</evidence>
<keyword evidence="5 9" id="KW-0067">ATP-binding</keyword>
<dbReference type="SMART" id="SM00534">
    <property type="entry name" value="MUTSac"/>
    <property type="match status" value="1"/>
</dbReference>
<evidence type="ECO:0000256" key="7">
    <source>
        <dbReference type="ARBA" id="ARBA00023204"/>
    </source>
</evidence>
<dbReference type="Pfam" id="PF00488">
    <property type="entry name" value="MutS_V"/>
    <property type="match status" value="1"/>
</dbReference>
<name>A0A4P1KIK5_9CAUL</name>
<evidence type="ECO:0000313" key="13">
    <source>
        <dbReference type="EMBL" id="VTO20260.1"/>
    </source>
</evidence>
<feature type="domain" description="DNA mismatch repair proteins mutS family" evidence="12">
    <location>
        <begin position="743"/>
        <end position="759"/>
    </location>
</feature>
<dbReference type="GO" id="GO:0005829">
    <property type="term" value="C:cytosol"/>
    <property type="evidence" value="ECO:0007669"/>
    <property type="project" value="TreeGrafter"/>
</dbReference>
<reference evidence="13 14" key="1">
    <citation type="submission" date="2019-04" db="EMBL/GenBank/DDBJ databases">
        <authorList>
            <consortium name="Pathogen Informatics"/>
        </authorList>
    </citation>
    <scope>NUCLEOTIDE SEQUENCE [LARGE SCALE GENOMIC DNA]</scope>
    <source>
        <strain evidence="13 14">NCTC9239</strain>
    </source>
</reference>
<dbReference type="Gene3D" id="3.40.1170.10">
    <property type="entry name" value="DNA repair protein MutS, domain I"/>
    <property type="match status" value="1"/>
</dbReference>
<dbReference type="CDD" id="cd03284">
    <property type="entry name" value="ABC_MutS1"/>
    <property type="match status" value="1"/>
</dbReference>
<dbReference type="PROSITE" id="PS00486">
    <property type="entry name" value="DNA_MISMATCH_REPAIR_2"/>
    <property type="match status" value="1"/>
</dbReference>
<dbReference type="InterPro" id="IPR000432">
    <property type="entry name" value="DNA_mismatch_repair_MutS_C"/>
</dbReference>
<evidence type="ECO:0000256" key="6">
    <source>
        <dbReference type="ARBA" id="ARBA00023125"/>
    </source>
</evidence>
<dbReference type="PANTHER" id="PTHR11361">
    <property type="entry name" value="DNA MISMATCH REPAIR PROTEIN MUTS FAMILY MEMBER"/>
    <property type="match status" value="1"/>
</dbReference>
<dbReference type="InterPro" id="IPR036678">
    <property type="entry name" value="MutS_con_dom_sf"/>
</dbReference>
<feature type="region of interest" description="Disordered" evidence="11">
    <location>
        <begin position="1"/>
        <end position="32"/>
    </location>
</feature>
<dbReference type="EMBL" id="LR588407">
    <property type="protein sequence ID" value="VTO20260.1"/>
    <property type="molecule type" value="Genomic_DNA"/>
</dbReference>
<keyword evidence="4 9" id="KW-0227">DNA damage</keyword>
<evidence type="ECO:0000259" key="12">
    <source>
        <dbReference type="PROSITE" id="PS00486"/>
    </source>
</evidence>
<proteinExistence type="inferred from homology"/>
<dbReference type="InterPro" id="IPR007696">
    <property type="entry name" value="DNA_mismatch_repair_MutS_core"/>
</dbReference>
<dbReference type="GO" id="GO:0003684">
    <property type="term" value="F:damaged DNA binding"/>
    <property type="evidence" value="ECO:0007669"/>
    <property type="project" value="UniProtKB-UniRule"/>
</dbReference>
<dbReference type="InterPro" id="IPR005748">
    <property type="entry name" value="DNA_mismatch_repair_MutS"/>
</dbReference>
<keyword evidence="6 9" id="KW-0238">DNA-binding</keyword>
<dbReference type="SMART" id="SM00533">
    <property type="entry name" value="MUTSd"/>
    <property type="match status" value="1"/>
</dbReference>
<dbReference type="GO" id="GO:0030983">
    <property type="term" value="F:mismatched DNA binding"/>
    <property type="evidence" value="ECO:0007669"/>
    <property type="project" value="InterPro"/>
</dbReference>
<dbReference type="InterPro" id="IPR045076">
    <property type="entry name" value="MutS"/>
</dbReference>
<dbReference type="InterPro" id="IPR007695">
    <property type="entry name" value="DNA_mismatch_repair_MutS-lik_N"/>
</dbReference>
<dbReference type="InterPro" id="IPR017261">
    <property type="entry name" value="DNA_mismatch_repair_MutS/MSH"/>
</dbReference>
<dbReference type="SUPFAM" id="SSF48334">
    <property type="entry name" value="DNA repair protein MutS, domain III"/>
    <property type="match status" value="1"/>
</dbReference>
<keyword evidence="7 9" id="KW-0234">DNA repair</keyword>
<dbReference type="Gene3D" id="3.40.50.300">
    <property type="entry name" value="P-loop containing nucleotide triphosphate hydrolases"/>
    <property type="match status" value="1"/>
</dbReference>
<protein>
    <recommendedName>
        <fullName evidence="2 9">DNA mismatch repair protein MutS</fullName>
    </recommendedName>
</protein>
<dbReference type="KEGG" id="bvy:NCTC9239_03393"/>
<evidence type="ECO:0000256" key="3">
    <source>
        <dbReference type="ARBA" id="ARBA00022741"/>
    </source>
</evidence>
<evidence type="ECO:0000256" key="2">
    <source>
        <dbReference type="ARBA" id="ARBA00021982"/>
    </source>
</evidence>
<evidence type="ECO:0000313" key="14">
    <source>
        <dbReference type="Proteomes" id="UP000309952"/>
    </source>
</evidence>
<feature type="binding site" evidence="9">
    <location>
        <begin position="669"/>
        <end position="676"/>
    </location>
    <ligand>
        <name>ATP</name>
        <dbReference type="ChEBI" id="CHEBI:30616"/>
    </ligand>
</feature>
<dbReference type="Pfam" id="PF05192">
    <property type="entry name" value="MutS_III"/>
    <property type="match status" value="1"/>
</dbReference>
<dbReference type="Gene3D" id="6.10.140.430">
    <property type="match status" value="1"/>
</dbReference>